<accession>A0AAV5M3J7</accession>
<protein>
    <submittedName>
        <fullName evidence="1">Uncharacterized protein</fullName>
    </submittedName>
</protein>
<gene>
    <name evidence="1" type="ORF">SLEP1_g51311</name>
</gene>
<organism evidence="1 2">
    <name type="scientific">Rubroshorea leprosula</name>
    <dbReference type="NCBI Taxonomy" id="152421"/>
    <lineage>
        <taxon>Eukaryota</taxon>
        <taxon>Viridiplantae</taxon>
        <taxon>Streptophyta</taxon>
        <taxon>Embryophyta</taxon>
        <taxon>Tracheophyta</taxon>
        <taxon>Spermatophyta</taxon>
        <taxon>Magnoliopsida</taxon>
        <taxon>eudicotyledons</taxon>
        <taxon>Gunneridae</taxon>
        <taxon>Pentapetalae</taxon>
        <taxon>rosids</taxon>
        <taxon>malvids</taxon>
        <taxon>Malvales</taxon>
        <taxon>Dipterocarpaceae</taxon>
        <taxon>Rubroshorea</taxon>
    </lineage>
</organism>
<dbReference type="AlphaFoldDB" id="A0AAV5M3J7"/>
<evidence type="ECO:0000313" key="2">
    <source>
        <dbReference type="Proteomes" id="UP001054252"/>
    </source>
</evidence>
<dbReference type="Proteomes" id="UP001054252">
    <property type="component" value="Unassembled WGS sequence"/>
</dbReference>
<proteinExistence type="predicted"/>
<keyword evidence="2" id="KW-1185">Reference proteome</keyword>
<sequence>MTLHWNHDEISELSNTFDVIVASDWYVIKDYIS</sequence>
<name>A0AAV5M3J7_9ROSI</name>
<reference evidence="1 2" key="1">
    <citation type="journal article" date="2021" name="Commun. Biol.">
        <title>The genome of Shorea leprosula (Dipterocarpaceae) highlights the ecological relevance of drought in aseasonal tropical rainforests.</title>
        <authorList>
            <person name="Ng K.K.S."/>
            <person name="Kobayashi M.J."/>
            <person name="Fawcett J.A."/>
            <person name="Hatakeyama M."/>
            <person name="Paape T."/>
            <person name="Ng C.H."/>
            <person name="Ang C.C."/>
            <person name="Tnah L.H."/>
            <person name="Lee C.T."/>
            <person name="Nishiyama T."/>
            <person name="Sese J."/>
            <person name="O'Brien M.J."/>
            <person name="Copetti D."/>
            <person name="Mohd Noor M.I."/>
            <person name="Ong R.C."/>
            <person name="Putra M."/>
            <person name="Sireger I.Z."/>
            <person name="Indrioko S."/>
            <person name="Kosugi Y."/>
            <person name="Izuno A."/>
            <person name="Isagi Y."/>
            <person name="Lee S.L."/>
            <person name="Shimizu K.K."/>
        </authorList>
    </citation>
    <scope>NUCLEOTIDE SEQUENCE [LARGE SCALE GENOMIC DNA]</scope>
    <source>
        <strain evidence="1">214</strain>
    </source>
</reference>
<comment type="caution">
    <text evidence="1">The sequence shown here is derived from an EMBL/GenBank/DDBJ whole genome shotgun (WGS) entry which is preliminary data.</text>
</comment>
<evidence type="ECO:0000313" key="1">
    <source>
        <dbReference type="EMBL" id="GKV44085.1"/>
    </source>
</evidence>
<dbReference type="EMBL" id="BPVZ01000177">
    <property type="protein sequence ID" value="GKV44085.1"/>
    <property type="molecule type" value="Genomic_DNA"/>
</dbReference>